<proteinExistence type="predicted"/>
<dbReference type="Proteomes" id="UP000554235">
    <property type="component" value="Unassembled WGS sequence"/>
</dbReference>
<dbReference type="AlphaFoldDB" id="A0A8H4L594"/>
<dbReference type="EMBL" id="JAADYS010001725">
    <property type="protein sequence ID" value="KAF4461409.1"/>
    <property type="molecule type" value="Genomic_DNA"/>
</dbReference>
<name>A0A8H4L594_9HYPO</name>
<accession>A0A8H4L594</accession>
<reference evidence="2 3" key="1">
    <citation type="submission" date="2020-01" db="EMBL/GenBank/DDBJ databases">
        <title>Identification and distribution of gene clusters putatively required for synthesis of sphingolipid metabolism inhibitors in phylogenetically diverse species of the filamentous fungus Fusarium.</title>
        <authorList>
            <person name="Kim H.-S."/>
            <person name="Busman M."/>
            <person name="Brown D.W."/>
            <person name="Divon H."/>
            <person name="Uhlig S."/>
            <person name="Proctor R.H."/>
        </authorList>
    </citation>
    <scope>NUCLEOTIDE SEQUENCE [LARGE SCALE GENOMIC DNA]</scope>
    <source>
        <strain evidence="2 3">NRRL 20459</strain>
    </source>
</reference>
<organism evidence="2 3">
    <name type="scientific">Fusarium albosuccineum</name>
    <dbReference type="NCBI Taxonomy" id="1237068"/>
    <lineage>
        <taxon>Eukaryota</taxon>
        <taxon>Fungi</taxon>
        <taxon>Dikarya</taxon>
        <taxon>Ascomycota</taxon>
        <taxon>Pezizomycotina</taxon>
        <taxon>Sordariomycetes</taxon>
        <taxon>Hypocreomycetidae</taxon>
        <taxon>Hypocreales</taxon>
        <taxon>Nectriaceae</taxon>
        <taxon>Fusarium</taxon>
        <taxon>Fusarium decemcellulare species complex</taxon>
    </lineage>
</organism>
<sequence>MSGKVPSLGPGQGSYGQFQLPVSQTPDRQPRDPRQETFAKLDKCIPKDEDQWQESRRRRNFETPEDIYRTVSALVEDRLLPLDLRRLVYIAVCCVEHRKNEAEAYRNYRARVDNQDPGELTIRNYMSLVRGVIALTDDLYLTLRHRAFEAVLLVAPLGLASLGYYRQLPDRFKSCFPRIKIIPEEQASLPLYLPFIVTCRHPEYKYNDVCEALDTSVLDNGEFVKFVSVLESKKPIPHILPAPPGSQLPVSTKRKVYDPIRDEWLDEEVDMAEHFNTEELYAIPDRITGYKVFDIPETIQQKAAIAAKEQDGCVPQEISGVISFRFDWSTHHDVVCSQVLGAIVGFGFLSPGGMHLSRSSVRHDSGPITVHPNWLKIVVPLGVTTELAMVSLHGEGFQDNVVWDSKSGFLLGAGTTLLPSRTIHYISVSISTA</sequence>
<gene>
    <name evidence="2" type="ORF">FALBO_11797</name>
</gene>
<keyword evidence="3" id="KW-1185">Reference proteome</keyword>
<dbReference type="OrthoDB" id="5088056at2759"/>
<comment type="caution">
    <text evidence="2">The sequence shown here is derived from an EMBL/GenBank/DDBJ whole genome shotgun (WGS) entry which is preliminary data.</text>
</comment>
<feature type="compositionally biased region" description="Polar residues" evidence="1">
    <location>
        <begin position="15"/>
        <end position="27"/>
    </location>
</feature>
<evidence type="ECO:0000313" key="2">
    <source>
        <dbReference type="EMBL" id="KAF4461409.1"/>
    </source>
</evidence>
<protein>
    <submittedName>
        <fullName evidence="2">Uncharacterized protein</fullName>
    </submittedName>
</protein>
<feature type="compositionally biased region" description="Basic and acidic residues" evidence="1">
    <location>
        <begin position="28"/>
        <end position="39"/>
    </location>
</feature>
<evidence type="ECO:0000256" key="1">
    <source>
        <dbReference type="SAM" id="MobiDB-lite"/>
    </source>
</evidence>
<feature type="region of interest" description="Disordered" evidence="1">
    <location>
        <begin position="1"/>
        <end position="39"/>
    </location>
</feature>
<evidence type="ECO:0000313" key="3">
    <source>
        <dbReference type="Proteomes" id="UP000554235"/>
    </source>
</evidence>